<organism evidence="7 8">
    <name type="scientific">Janibacter melonis</name>
    <dbReference type="NCBI Taxonomy" id="262209"/>
    <lineage>
        <taxon>Bacteria</taxon>
        <taxon>Bacillati</taxon>
        <taxon>Actinomycetota</taxon>
        <taxon>Actinomycetes</taxon>
        <taxon>Micrococcales</taxon>
        <taxon>Intrasporangiaceae</taxon>
        <taxon>Janibacter</taxon>
    </lineage>
</organism>
<keyword evidence="4" id="KW-0804">Transcription</keyword>
<evidence type="ECO:0000313" key="7">
    <source>
        <dbReference type="EMBL" id="OAB88679.1"/>
    </source>
</evidence>
<dbReference type="NCBIfam" id="TIGR02937">
    <property type="entry name" value="sigma70-ECF"/>
    <property type="match status" value="1"/>
</dbReference>
<sequence length="174" mass="19257">MAVQLSEGRPSAIEAAYRHYSHLVYTIALRALGDRQDAEDVTQQVFLAAWRGAENLRPSPTALPGWLVGIARHKIADVLQARGQESRRLRAVADETGRIGPETSRDHALEIAVIAELEAMGDPRGQILRMTIMEGLSHSDVADRLDLPLGTVKSHARRGLIHLRSMLKEVRDDD</sequence>
<dbReference type="InterPro" id="IPR039425">
    <property type="entry name" value="RNA_pol_sigma-70-like"/>
</dbReference>
<evidence type="ECO:0000259" key="5">
    <source>
        <dbReference type="Pfam" id="PF04542"/>
    </source>
</evidence>
<keyword evidence="3" id="KW-0731">Sigma factor</keyword>
<dbReference type="PANTHER" id="PTHR43133:SF62">
    <property type="entry name" value="RNA POLYMERASE SIGMA FACTOR SIGZ"/>
    <property type="match status" value="1"/>
</dbReference>
<evidence type="ECO:0000256" key="4">
    <source>
        <dbReference type="ARBA" id="ARBA00023163"/>
    </source>
</evidence>
<dbReference type="GO" id="GO:0016987">
    <property type="term" value="F:sigma factor activity"/>
    <property type="evidence" value="ECO:0007669"/>
    <property type="project" value="UniProtKB-KW"/>
</dbReference>
<dbReference type="InterPro" id="IPR013249">
    <property type="entry name" value="RNA_pol_sigma70_r4_t2"/>
</dbReference>
<dbReference type="InterPro" id="IPR014284">
    <property type="entry name" value="RNA_pol_sigma-70_dom"/>
</dbReference>
<name>A0A176QG31_9MICO</name>
<gene>
    <name evidence="7" type="ORF">AWH69_02475</name>
</gene>
<dbReference type="AlphaFoldDB" id="A0A176QG31"/>
<reference evidence="7 8" key="1">
    <citation type="submission" date="2016-01" db="EMBL/GenBank/DDBJ databases">
        <title>Janibacter melonis strain CD11_4 genome sequencing and assembly.</title>
        <authorList>
            <person name="Nair G.R."/>
            <person name="Kaur G."/>
            <person name="Chander A.M."/>
            <person name="Mayilraj S."/>
        </authorList>
    </citation>
    <scope>NUCLEOTIDE SEQUENCE [LARGE SCALE GENOMIC DNA]</scope>
    <source>
        <strain evidence="7 8">CD11-4</strain>
    </source>
</reference>
<dbReference type="InterPro" id="IPR007627">
    <property type="entry name" value="RNA_pol_sigma70_r2"/>
</dbReference>
<evidence type="ECO:0000256" key="3">
    <source>
        <dbReference type="ARBA" id="ARBA00023082"/>
    </source>
</evidence>
<evidence type="ECO:0000256" key="1">
    <source>
        <dbReference type="ARBA" id="ARBA00010641"/>
    </source>
</evidence>
<dbReference type="EMBL" id="LQZG01000001">
    <property type="protein sequence ID" value="OAB88679.1"/>
    <property type="molecule type" value="Genomic_DNA"/>
</dbReference>
<dbReference type="Pfam" id="PF08281">
    <property type="entry name" value="Sigma70_r4_2"/>
    <property type="match status" value="1"/>
</dbReference>
<dbReference type="Gene3D" id="1.10.10.10">
    <property type="entry name" value="Winged helix-like DNA-binding domain superfamily/Winged helix DNA-binding domain"/>
    <property type="match status" value="1"/>
</dbReference>
<feature type="domain" description="RNA polymerase sigma factor 70 region 4 type 2" evidence="6">
    <location>
        <begin position="117"/>
        <end position="163"/>
    </location>
</feature>
<comment type="similarity">
    <text evidence="1">Belongs to the sigma-70 factor family. ECF subfamily.</text>
</comment>
<dbReference type="Gene3D" id="1.10.1740.10">
    <property type="match status" value="1"/>
</dbReference>
<dbReference type="Proteomes" id="UP000076976">
    <property type="component" value="Unassembled WGS sequence"/>
</dbReference>
<keyword evidence="2" id="KW-0805">Transcription regulation</keyword>
<dbReference type="STRING" id="262209.AWH69_02475"/>
<evidence type="ECO:0008006" key="9">
    <source>
        <dbReference type="Google" id="ProtNLM"/>
    </source>
</evidence>
<keyword evidence="8" id="KW-1185">Reference proteome</keyword>
<dbReference type="GO" id="GO:0006352">
    <property type="term" value="P:DNA-templated transcription initiation"/>
    <property type="evidence" value="ECO:0007669"/>
    <property type="project" value="InterPro"/>
</dbReference>
<comment type="caution">
    <text evidence="7">The sequence shown here is derived from an EMBL/GenBank/DDBJ whole genome shotgun (WGS) entry which is preliminary data.</text>
</comment>
<proteinExistence type="inferred from homology"/>
<dbReference type="SUPFAM" id="SSF88946">
    <property type="entry name" value="Sigma2 domain of RNA polymerase sigma factors"/>
    <property type="match status" value="1"/>
</dbReference>
<evidence type="ECO:0000256" key="2">
    <source>
        <dbReference type="ARBA" id="ARBA00023015"/>
    </source>
</evidence>
<feature type="domain" description="RNA polymerase sigma-70 region 2" evidence="5">
    <location>
        <begin position="17"/>
        <end position="82"/>
    </location>
</feature>
<dbReference type="GO" id="GO:0003677">
    <property type="term" value="F:DNA binding"/>
    <property type="evidence" value="ECO:0007669"/>
    <property type="project" value="InterPro"/>
</dbReference>
<dbReference type="RefSeq" id="WP_068270984.1">
    <property type="nucleotide sequence ID" value="NZ_LQZG01000001.1"/>
</dbReference>
<dbReference type="InterPro" id="IPR013325">
    <property type="entry name" value="RNA_pol_sigma_r2"/>
</dbReference>
<evidence type="ECO:0000259" key="6">
    <source>
        <dbReference type="Pfam" id="PF08281"/>
    </source>
</evidence>
<dbReference type="InterPro" id="IPR036388">
    <property type="entry name" value="WH-like_DNA-bd_sf"/>
</dbReference>
<protein>
    <recommendedName>
        <fullName evidence="9">Sigma-70 family RNA polymerase sigma factor</fullName>
    </recommendedName>
</protein>
<dbReference type="Pfam" id="PF04542">
    <property type="entry name" value="Sigma70_r2"/>
    <property type="match status" value="1"/>
</dbReference>
<accession>A0A176QG31</accession>
<dbReference type="PANTHER" id="PTHR43133">
    <property type="entry name" value="RNA POLYMERASE ECF-TYPE SIGMA FACTO"/>
    <property type="match status" value="1"/>
</dbReference>
<dbReference type="SUPFAM" id="SSF88659">
    <property type="entry name" value="Sigma3 and sigma4 domains of RNA polymerase sigma factors"/>
    <property type="match status" value="1"/>
</dbReference>
<evidence type="ECO:0000313" key="8">
    <source>
        <dbReference type="Proteomes" id="UP000076976"/>
    </source>
</evidence>
<dbReference type="InterPro" id="IPR013324">
    <property type="entry name" value="RNA_pol_sigma_r3/r4-like"/>
</dbReference>